<dbReference type="GO" id="GO:0019748">
    <property type="term" value="P:secondary metabolic process"/>
    <property type="evidence" value="ECO:0007669"/>
    <property type="project" value="TreeGrafter"/>
</dbReference>
<gene>
    <name evidence="2" type="ORF">B0T19DRAFT_492555</name>
</gene>
<dbReference type="Pfam" id="PF00106">
    <property type="entry name" value="adh_short"/>
    <property type="match status" value="2"/>
</dbReference>
<reference evidence="2" key="2">
    <citation type="submission" date="2023-06" db="EMBL/GenBank/DDBJ databases">
        <authorList>
            <consortium name="Lawrence Berkeley National Laboratory"/>
            <person name="Haridas S."/>
            <person name="Hensen N."/>
            <person name="Bonometti L."/>
            <person name="Westerberg I."/>
            <person name="Brannstrom I.O."/>
            <person name="Guillou S."/>
            <person name="Cros-Aarteil S."/>
            <person name="Calhoun S."/>
            <person name="Kuo A."/>
            <person name="Mondo S."/>
            <person name="Pangilinan J."/>
            <person name="Riley R."/>
            <person name="Labutti K."/>
            <person name="Andreopoulos B."/>
            <person name="Lipzen A."/>
            <person name="Chen C."/>
            <person name="Yanf M."/>
            <person name="Daum C."/>
            <person name="Ng V."/>
            <person name="Clum A."/>
            <person name="Steindorff A."/>
            <person name="Ohm R."/>
            <person name="Martin F."/>
            <person name="Silar P."/>
            <person name="Natvig D."/>
            <person name="Lalanne C."/>
            <person name="Gautier V."/>
            <person name="Ament-Velasquez S.L."/>
            <person name="Kruys A."/>
            <person name="Hutchinson M.I."/>
            <person name="Powell A.J."/>
            <person name="Barry K."/>
            <person name="Miller A.N."/>
            <person name="Grigoriev I.V."/>
            <person name="Debuchy R."/>
            <person name="Gladieux P."/>
            <person name="Thoren M.H."/>
            <person name="Johannesson H."/>
        </authorList>
    </citation>
    <scope>NUCLEOTIDE SEQUENCE</scope>
    <source>
        <strain evidence="2">SMH4131-1</strain>
    </source>
</reference>
<evidence type="ECO:0000313" key="3">
    <source>
        <dbReference type="Proteomes" id="UP001286456"/>
    </source>
</evidence>
<dbReference type="Proteomes" id="UP001286456">
    <property type="component" value="Unassembled WGS sequence"/>
</dbReference>
<dbReference type="GO" id="GO:0005737">
    <property type="term" value="C:cytoplasm"/>
    <property type="evidence" value="ECO:0007669"/>
    <property type="project" value="TreeGrafter"/>
</dbReference>
<dbReference type="PRINTS" id="PR00081">
    <property type="entry name" value="GDHRDH"/>
</dbReference>
<dbReference type="GO" id="GO:0016491">
    <property type="term" value="F:oxidoreductase activity"/>
    <property type="evidence" value="ECO:0007669"/>
    <property type="project" value="TreeGrafter"/>
</dbReference>
<dbReference type="SUPFAM" id="SSF51735">
    <property type="entry name" value="NAD(P)-binding Rossmann-fold domains"/>
    <property type="match status" value="1"/>
</dbReference>
<reference evidence="2" key="1">
    <citation type="journal article" date="2023" name="Mol. Phylogenet. Evol.">
        <title>Genome-scale phylogeny and comparative genomics of the fungal order Sordariales.</title>
        <authorList>
            <person name="Hensen N."/>
            <person name="Bonometti L."/>
            <person name="Westerberg I."/>
            <person name="Brannstrom I.O."/>
            <person name="Guillou S."/>
            <person name="Cros-Aarteil S."/>
            <person name="Calhoun S."/>
            <person name="Haridas S."/>
            <person name="Kuo A."/>
            <person name="Mondo S."/>
            <person name="Pangilinan J."/>
            <person name="Riley R."/>
            <person name="LaButti K."/>
            <person name="Andreopoulos B."/>
            <person name="Lipzen A."/>
            <person name="Chen C."/>
            <person name="Yan M."/>
            <person name="Daum C."/>
            <person name="Ng V."/>
            <person name="Clum A."/>
            <person name="Steindorff A."/>
            <person name="Ohm R.A."/>
            <person name="Martin F."/>
            <person name="Silar P."/>
            <person name="Natvig D.O."/>
            <person name="Lalanne C."/>
            <person name="Gautier V."/>
            <person name="Ament-Velasquez S.L."/>
            <person name="Kruys A."/>
            <person name="Hutchinson M.I."/>
            <person name="Powell A.J."/>
            <person name="Barry K."/>
            <person name="Miller A.N."/>
            <person name="Grigoriev I.V."/>
            <person name="Debuchy R."/>
            <person name="Gladieux P."/>
            <person name="Hiltunen Thoren M."/>
            <person name="Johannesson H."/>
        </authorList>
    </citation>
    <scope>NUCLEOTIDE SEQUENCE</scope>
    <source>
        <strain evidence="2">SMH4131-1</strain>
    </source>
</reference>
<dbReference type="PANTHER" id="PTHR43544:SF32">
    <property type="entry name" value="CHAIN DEHYDROGENASE, PUTATIVE (AFU_ORTHOLOGUE AFUA_5G01530)-RELATED"/>
    <property type="match status" value="1"/>
</dbReference>
<accession>A0AAE0IGN0</accession>
<dbReference type="InterPro" id="IPR051468">
    <property type="entry name" value="Fungal_SecMetab_SDRs"/>
</dbReference>
<dbReference type="InterPro" id="IPR002347">
    <property type="entry name" value="SDR_fam"/>
</dbReference>
<evidence type="ECO:0000313" key="2">
    <source>
        <dbReference type="EMBL" id="KAK3324793.1"/>
    </source>
</evidence>
<dbReference type="EMBL" id="JAUEPO010000004">
    <property type="protein sequence ID" value="KAK3324793.1"/>
    <property type="molecule type" value="Genomic_DNA"/>
</dbReference>
<comment type="caution">
    <text evidence="2">The sequence shown here is derived from an EMBL/GenBank/DDBJ whole genome shotgun (WGS) entry which is preliminary data.</text>
</comment>
<dbReference type="InterPro" id="IPR036291">
    <property type="entry name" value="NAD(P)-bd_dom_sf"/>
</dbReference>
<evidence type="ECO:0000256" key="1">
    <source>
        <dbReference type="ARBA" id="ARBA00006484"/>
    </source>
</evidence>
<comment type="similarity">
    <text evidence="1">Belongs to the short-chain dehydrogenases/reductases (SDR) family.</text>
</comment>
<keyword evidence="3" id="KW-1185">Reference proteome</keyword>
<dbReference type="PANTHER" id="PTHR43544">
    <property type="entry name" value="SHORT-CHAIN DEHYDROGENASE/REDUCTASE"/>
    <property type="match status" value="1"/>
</dbReference>
<dbReference type="AlphaFoldDB" id="A0AAE0IGN0"/>
<sequence length="263" mass="28724">MAPHIVFITGGNNGIGYETVKCLLSSSTPYHVLMGSRSSEKGKLAVEKLHKELPAATNTIEVIQLDLTSDESITKAFEQVKATHDHVDTLLNNAGASFDIEYIRNRISLRDTFNRAYDVNVTGANVFTHTFMPLLLKSADPRLIFVAGLSHMTEAMAGNYMMPPVPAGWPKNLTFEAIGYRCSKTALHMLMLDWHHKLKEDGVKVWAVQPGFLATDLGGDREVLKQMGAGDPRQGGEVLSSVVAGERDADVGKVLTKDGLCQL</sequence>
<protein>
    <submittedName>
        <fullName evidence="2">Uncharacterized protein</fullName>
    </submittedName>
</protein>
<name>A0AAE0IGN0_9PEZI</name>
<organism evidence="2 3">
    <name type="scientific">Cercophora scortea</name>
    <dbReference type="NCBI Taxonomy" id="314031"/>
    <lineage>
        <taxon>Eukaryota</taxon>
        <taxon>Fungi</taxon>
        <taxon>Dikarya</taxon>
        <taxon>Ascomycota</taxon>
        <taxon>Pezizomycotina</taxon>
        <taxon>Sordariomycetes</taxon>
        <taxon>Sordariomycetidae</taxon>
        <taxon>Sordariales</taxon>
        <taxon>Lasiosphaeriaceae</taxon>
        <taxon>Cercophora</taxon>
    </lineage>
</organism>
<proteinExistence type="inferred from homology"/>
<dbReference type="Gene3D" id="3.40.50.720">
    <property type="entry name" value="NAD(P)-binding Rossmann-like Domain"/>
    <property type="match status" value="1"/>
</dbReference>